<comment type="caution">
    <text evidence="2">The sequence shown here is derived from an EMBL/GenBank/DDBJ whole genome shotgun (WGS) entry which is preliminary data.</text>
</comment>
<protein>
    <submittedName>
        <fullName evidence="2">DMSO reductase</fullName>
    </submittedName>
</protein>
<feature type="transmembrane region" description="Helical" evidence="1">
    <location>
        <begin position="261"/>
        <end position="279"/>
    </location>
</feature>
<geneLocation type="plasmid" evidence="2">
    <name>unnamed</name>
</geneLocation>
<feature type="transmembrane region" description="Helical" evidence="1">
    <location>
        <begin position="38"/>
        <end position="63"/>
    </location>
</feature>
<gene>
    <name evidence="2" type="ORF">CHT98_30595</name>
</gene>
<dbReference type="GO" id="GO:0009389">
    <property type="term" value="F:dimethyl sulfoxide reductase activity"/>
    <property type="evidence" value="ECO:0007669"/>
    <property type="project" value="TreeGrafter"/>
</dbReference>
<keyword evidence="1" id="KW-1133">Transmembrane helix</keyword>
<evidence type="ECO:0000313" key="3">
    <source>
        <dbReference type="Proteomes" id="UP000215367"/>
    </source>
</evidence>
<keyword evidence="1" id="KW-0812">Transmembrane</keyword>
<dbReference type="GO" id="GO:0019645">
    <property type="term" value="P:anaerobic electron transport chain"/>
    <property type="evidence" value="ECO:0007669"/>
    <property type="project" value="InterPro"/>
</dbReference>
<evidence type="ECO:0000256" key="1">
    <source>
        <dbReference type="SAM" id="Phobius"/>
    </source>
</evidence>
<feature type="transmembrane region" description="Helical" evidence="1">
    <location>
        <begin position="151"/>
        <end position="172"/>
    </location>
</feature>
<dbReference type="GO" id="GO:0005886">
    <property type="term" value="C:plasma membrane"/>
    <property type="evidence" value="ECO:0007669"/>
    <property type="project" value="TreeGrafter"/>
</dbReference>
<sequence>MHPAFSIIFFTSAAGAGYGLLALLGLLAPFGLLPASPLFGVAALVLALGLVVAGLLSSLAHLGRPERAWRALSQWRSSWLSREGVAAVATFLPAGVFAIAWIVLTAGSGGGGSGVAGVAGWITAAMAAVTVYCTAMIYASLKPIRQWANPWVPRSYLALSLMTGALLLNALLGVAGQAVGWSSLLALASVGLGWAAKEGHWRHCATARPVSTAETATGLGHNGLGHIGRVRLLDAPHSEDNYLLKEMGFRVGRRHAVRLRFITRLAAFALPAALSLGALAAGPGALSGTLALLAAAAAALGVIAERWLFFAEAKHTVTLFYGAGEA</sequence>
<feature type="transmembrane region" description="Helical" evidence="1">
    <location>
        <begin position="118"/>
        <end position="139"/>
    </location>
</feature>
<dbReference type="RefSeq" id="WP_094307130.1">
    <property type="nucleotide sequence ID" value="NZ_NOWT01000051.1"/>
</dbReference>
<keyword evidence="1" id="KW-0472">Membrane</keyword>
<keyword evidence="2" id="KW-0614">Plasmid</keyword>
<name>A0A235H4B8_AZOBR</name>
<feature type="transmembrane region" description="Helical" evidence="1">
    <location>
        <begin position="84"/>
        <end position="106"/>
    </location>
</feature>
<dbReference type="Proteomes" id="UP000215367">
    <property type="component" value="Unassembled WGS sequence"/>
</dbReference>
<organism evidence="2 3">
    <name type="scientific">Azospirillum brasilense</name>
    <dbReference type="NCBI Taxonomy" id="192"/>
    <lineage>
        <taxon>Bacteria</taxon>
        <taxon>Pseudomonadati</taxon>
        <taxon>Pseudomonadota</taxon>
        <taxon>Alphaproteobacteria</taxon>
        <taxon>Rhodospirillales</taxon>
        <taxon>Azospirillaceae</taxon>
        <taxon>Azospirillum</taxon>
    </lineage>
</organism>
<dbReference type="EMBL" id="NOWT01000051">
    <property type="protein sequence ID" value="OYD80572.1"/>
    <property type="molecule type" value="Genomic_DNA"/>
</dbReference>
<dbReference type="AlphaFoldDB" id="A0A235H4B8"/>
<evidence type="ECO:0000313" key="2">
    <source>
        <dbReference type="EMBL" id="OYD80572.1"/>
    </source>
</evidence>
<proteinExistence type="predicted"/>
<reference evidence="2 3" key="1">
    <citation type="submission" date="2017-07" db="EMBL/GenBank/DDBJ databases">
        <title>Whole genome sequence of Azospirillum brasilense 2A1, a potential biofertilizer strain.</title>
        <authorList>
            <person name="Fontana C.A."/>
            <person name="Toffoli L.M."/>
            <person name="Salazar S.M."/>
            <person name="Puglisi E."/>
            <person name="Pedraza R."/>
            <person name="Bassi D."/>
            <person name="Cocconcelli P.S."/>
        </authorList>
    </citation>
    <scope>NUCLEOTIDE SEQUENCE [LARGE SCALE GENOMIC DNA]</scope>
    <source>
        <strain evidence="2 3">2A1</strain>
        <plasmid evidence="2">unnamed</plasmid>
    </source>
</reference>
<dbReference type="PANTHER" id="PTHR38095:SF1">
    <property type="entry name" value="ANAEROBIC DIMETHYL SULFOXIDE REDUCTASE CHAIN YNFH"/>
    <property type="match status" value="1"/>
</dbReference>
<feature type="transmembrane region" description="Helical" evidence="1">
    <location>
        <begin position="7"/>
        <end position="32"/>
    </location>
</feature>
<dbReference type="PANTHER" id="PTHR38095">
    <property type="entry name" value="ANAEROBIC DIMETHYL SULFOXIDE REDUCTASE CHAIN YNFH"/>
    <property type="match status" value="1"/>
</dbReference>
<accession>A0A235H4B8</accession>
<dbReference type="GO" id="GO:0009390">
    <property type="term" value="C:dimethyl sulfoxide reductase complex"/>
    <property type="evidence" value="ECO:0007669"/>
    <property type="project" value="TreeGrafter"/>
</dbReference>
<feature type="transmembrane region" description="Helical" evidence="1">
    <location>
        <begin position="178"/>
        <end position="196"/>
    </location>
</feature>
<feature type="transmembrane region" description="Helical" evidence="1">
    <location>
        <begin position="285"/>
        <end position="304"/>
    </location>
</feature>
<dbReference type="Pfam" id="PF04976">
    <property type="entry name" value="DmsC"/>
    <property type="match status" value="1"/>
</dbReference>
<dbReference type="InterPro" id="IPR007059">
    <property type="entry name" value="DmsC"/>
</dbReference>